<dbReference type="Pfam" id="PF02465">
    <property type="entry name" value="FliD_N"/>
    <property type="match status" value="1"/>
</dbReference>
<organism evidence="8">
    <name type="scientific">human gut metagenome</name>
    <dbReference type="NCBI Taxonomy" id="408170"/>
    <lineage>
        <taxon>unclassified sequences</taxon>
        <taxon>metagenomes</taxon>
        <taxon>organismal metagenomes</taxon>
    </lineage>
</organism>
<feature type="non-terminal residue" evidence="8">
    <location>
        <position position="148"/>
    </location>
</feature>
<reference evidence="8" key="1">
    <citation type="journal article" date="2013" name="Environ. Microbiol.">
        <title>Microbiota from the distal guts of lean and obese adolescents exhibit partial functional redundancy besides clear differences in community structure.</title>
        <authorList>
            <person name="Ferrer M."/>
            <person name="Ruiz A."/>
            <person name="Lanza F."/>
            <person name="Haange S.B."/>
            <person name="Oberbach A."/>
            <person name="Till H."/>
            <person name="Bargiela R."/>
            <person name="Campoy C."/>
            <person name="Segura M.T."/>
            <person name="Richter M."/>
            <person name="von Bergen M."/>
            <person name="Seifert J."/>
            <person name="Suarez A."/>
        </authorList>
    </citation>
    <scope>NUCLEOTIDE SEQUENCE</scope>
</reference>
<protein>
    <recommendedName>
        <fullName evidence="6">Filament cap protein</fullName>
    </recommendedName>
    <alternativeName>
        <fullName evidence="5">Flagellar cap protein</fullName>
    </alternativeName>
</protein>
<comment type="subunit">
    <text evidence="3">Homopentamer.</text>
</comment>
<dbReference type="InterPro" id="IPR040026">
    <property type="entry name" value="FliD"/>
</dbReference>
<evidence type="ECO:0000256" key="2">
    <source>
        <dbReference type="ARBA" id="ARBA00009764"/>
    </source>
</evidence>
<name>K1SQ89_9ZZZZ</name>
<evidence type="ECO:0000256" key="6">
    <source>
        <dbReference type="ARBA" id="ARBA00033192"/>
    </source>
</evidence>
<evidence type="ECO:0000256" key="5">
    <source>
        <dbReference type="ARBA" id="ARBA00033074"/>
    </source>
</evidence>
<dbReference type="AlphaFoldDB" id="K1SQ89"/>
<dbReference type="PANTHER" id="PTHR30288">
    <property type="entry name" value="FLAGELLAR CAP/ASSEMBLY PROTEIN FLID"/>
    <property type="match status" value="1"/>
</dbReference>
<comment type="caution">
    <text evidence="8">The sequence shown here is derived from an EMBL/GenBank/DDBJ whole genome shotgun (WGS) entry which is preliminary data.</text>
</comment>
<proteinExistence type="inferred from homology"/>
<accession>K1SQ89</accession>
<evidence type="ECO:0000256" key="4">
    <source>
        <dbReference type="ARBA" id="ARBA00023143"/>
    </source>
</evidence>
<gene>
    <name evidence="8" type="ORF">LEA_14320</name>
</gene>
<dbReference type="GO" id="GO:0009424">
    <property type="term" value="C:bacterial-type flagellum hook"/>
    <property type="evidence" value="ECO:0007669"/>
    <property type="project" value="InterPro"/>
</dbReference>
<dbReference type="EMBL" id="AJWY01009731">
    <property type="protein sequence ID" value="EKC57514.1"/>
    <property type="molecule type" value="Genomic_DNA"/>
</dbReference>
<comment type="similarity">
    <text evidence="2">Belongs to the FliD family.</text>
</comment>
<feature type="domain" description="Flagellar hook-associated protein 2 N-terminal" evidence="7">
    <location>
        <begin position="17"/>
        <end position="130"/>
    </location>
</feature>
<evidence type="ECO:0000256" key="1">
    <source>
        <dbReference type="ARBA" id="ARBA00004365"/>
    </source>
</evidence>
<sequence>MATTNSSSVLRFSGMNSGLDTESIVNAMTAATKLKITKQNRKAITLKWKQEAYQGITTKLTDFQNKYLDMLNSKVNLKSKSTFTKYGATVSTLNADGILKEGTPAGVSVRSGTNAVPGTYKVKVLQTATQAKYQGSAMDASSLDLSQY</sequence>
<dbReference type="InterPro" id="IPR003481">
    <property type="entry name" value="FliD_N"/>
</dbReference>
<evidence type="ECO:0000256" key="3">
    <source>
        <dbReference type="ARBA" id="ARBA00011255"/>
    </source>
</evidence>
<keyword evidence="8" id="KW-0282">Flagellum</keyword>
<evidence type="ECO:0000259" key="7">
    <source>
        <dbReference type="Pfam" id="PF02465"/>
    </source>
</evidence>
<keyword evidence="4" id="KW-0975">Bacterial flagellum</keyword>
<dbReference type="GO" id="GO:0009421">
    <property type="term" value="C:bacterial-type flagellum filament cap"/>
    <property type="evidence" value="ECO:0007669"/>
    <property type="project" value="InterPro"/>
</dbReference>
<dbReference type="GO" id="GO:0071973">
    <property type="term" value="P:bacterial-type flagellum-dependent cell motility"/>
    <property type="evidence" value="ECO:0007669"/>
    <property type="project" value="TreeGrafter"/>
</dbReference>
<comment type="subcellular location">
    <subcellularLocation>
        <location evidence="1">Bacterial flagellum</location>
    </subcellularLocation>
</comment>
<evidence type="ECO:0000313" key="8">
    <source>
        <dbReference type="EMBL" id="EKC57514.1"/>
    </source>
</evidence>
<keyword evidence="8" id="KW-0966">Cell projection</keyword>
<keyword evidence="8" id="KW-0969">Cilium</keyword>
<dbReference type="PANTHER" id="PTHR30288:SF0">
    <property type="entry name" value="FLAGELLAR HOOK-ASSOCIATED PROTEIN 2"/>
    <property type="match status" value="1"/>
</dbReference>